<dbReference type="CDD" id="cd02440">
    <property type="entry name" value="AdoMet_MTases"/>
    <property type="match status" value="1"/>
</dbReference>
<reference evidence="2 3" key="1">
    <citation type="submission" date="2021-07" db="EMBL/GenBank/DDBJ databases">
        <authorList>
            <person name="So Y."/>
        </authorList>
    </citation>
    <scope>NUCLEOTIDE SEQUENCE [LARGE SCALE GENOMIC DNA]</scope>
    <source>
        <strain evidence="2 3">HJA6</strain>
    </source>
</reference>
<evidence type="ECO:0000259" key="1">
    <source>
        <dbReference type="Pfam" id="PF13649"/>
    </source>
</evidence>
<dbReference type="InterPro" id="IPR029063">
    <property type="entry name" value="SAM-dependent_MTases_sf"/>
</dbReference>
<evidence type="ECO:0000313" key="2">
    <source>
        <dbReference type="EMBL" id="MBW6398085.1"/>
    </source>
</evidence>
<accession>A0ABS7A7I0</accession>
<feature type="domain" description="Methyltransferase" evidence="1">
    <location>
        <begin position="47"/>
        <end position="133"/>
    </location>
</feature>
<proteinExistence type="predicted"/>
<keyword evidence="2" id="KW-0489">Methyltransferase</keyword>
<protein>
    <submittedName>
        <fullName evidence="2">Class I SAM-dependent methyltransferase</fullName>
    </submittedName>
</protein>
<sequence>MTPTAPDLPTQVAARYRGRFAQGFVRSKLRTDPMLGTLLAGPPLGAVLDLGCGRGQLALAVLLAGVADSVTGLDADARKIAAGQDAAGDLAASFRTADIAEAALPPADTVLLIDVLYQMPPGRQEALLGRLAQHGARRVVIRAFDPDRGWRSTVGRTMETARRLVGADLGRRGVIAPRPLDDLAAPLRAAGYAVSITPPSAGTLLPNVLLLAQRP</sequence>
<gene>
    <name evidence="2" type="ORF">KPL78_09525</name>
</gene>
<keyword evidence="3" id="KW-1185">Reference proteome</keyword>
<evidence type="ECO:0000313" key="3">
    <source>
        <dbReference type="Proteomes" id="UP001196565"/>
    </source>
</evidence>
<dbReference type="Gene3D" id="3.40.50.150">
    <property type="entry name" value="Vaccinia Virus protein VP39"/>
    <property type="match status" value="1"/>
</dbReference>
<comment type="caution">
    <text evidence="2">The sequence shown here is derived from an EMBL/GenBank/DDBJ whole genome shotgun (WGS) entry which is preliminary data.</text>
</comment>
<dbReference type="GO" id="GO:0032259">
    <property type="term" value="P:methylation"/>
    <property type="evidence" value="ECO:0007669"/>
    <property type="project" value="UniProtKB-KW"/>
</dbReference>
<dbReference type="SUPFAM" id="SSF53335">
    <property type="entry name" value="S-adenosyl-L-methionine-dependent methyltransferases"/>
    <property type="match status" value="1"/>
</dbReference>
<organism evidence="2 3">
    <name type="scientific">Roseomonas alba</name>
    <dbReference type="NCBI Taxonomy" id="2846776"/>
    <lineage>
        <taxon>Bacteria</taxon>
        <taxon>Pseudomonadati</taxon>
        <taxon>Pseudomonadota</taxon>
        <taxon>Alphaproteobacteria</taxon>
        <taxon>Acetobacterales</taxon>
        <taxon>Roseomonadaceae</taxon>
        <taxon>Roseomonas</taxon>
    </lineage>
</organism>
<dbReference type="EMBL" id="JAHYBZ010000003">
    <property type="protein sequence ID" value="MBW6398085.1"/>
    <property type="molecule type" value="Genomic_DNA"/>
</dbReference>
<dbReference type="GO" id="GO:0008168">
    <property type="term" value="F:methyltransferase activity"/>
    <property type="evidence" value="ECO:0007669"/>
    <property type="project" value="UniProtKB-KW"/>
</dbReference>
<dbReference type="RefSeq" id="WP_219762704.1">
    <property type="nucleotide sequence ID" value="NZ_JAHYBZ010000003.1"/>
</dbReference>
<dbReference type="Proteomes" id="UP001196565">
    <property type="component" value="Unassembled WGS sequence"/>
</dbReference>
<dbReference type="Pfam" id="PF13649">
    <property type="entry name" value="Methyltransf_25"/>
    <property type="match status" value="1"/>
</dbReference>
<dbReference type="InterPro" id="IPR041698">
    <property type="entry name" value="Methyltransf_25"/>
</dbReference>
<name>A0ABS7A7I0_9PROT</name>
<keyword evidence="2" id="KW-0808">Transferase</keyword>